<dbReference type="AlphaFoldDB" id="A0A1A6A3F0"/>
<organism evidence="2">
    <name type="scientific">Kwoniella dejecticola CBS 10117</name>
    <dbReference type="NCBI Taxonomy" id="1296121"/>
    <lineage>
        <taxon>Eukaryota</taxon>
        <taxon>Fungi</taxon>
        <taxon>Dikarya</taxon>
        <taxon>Basidiomycota</taxon>
        <taxon>Agaricomycotina</taxon>
        <taxon>Tremellomycetes</taxon>
        <taxon>Tremellales</taxon>
        <taxon>Cryptococcaceae</taxon>
        <taxon>Kwoniella</taxon>
    </lineage>
</organism>
<protein>
    <submittedName>
        <fullName evidence="2">Uncharacterized protein</fullName>
    </submittedName>
</protein>
<evidence type="ECO:0000313" key="3">
    <source>
        <dbReference type="EMBL" id="WWC62519.1"/>
    </source>
</evidence>
<dbReference type="OrthoDB" id="2564847at2759"/>
<evidence type="ECO:0000256" key="1">
    <source>
        <dbReference type="SAM" id="MobiDB-lite"/>
    </source>
</evidence>
<accession>A0A1A6A3F0</accession>
<evidence type="ECO:0000313" key="4">
    <source>
        <dbReference type="Proteomes" id="UP000078595"/>
    </source>
</evidence>
<dbReference type="KEGG" id="kdj:28969139"/>
<proteinExistence type="predicted"/>
<dbReference type="EMBL" id="KI894032">
    <property type="protein sequence ID" value="OBR84581.1"/>
    <property type="molecule type" value="Genomic_DNA"/>
</dbReference>
<dbReference type="RefSeq" id="XP_018262423.1">
    <property type="nucleotide sequence ID" value="XM_018408732.1"/>
</dbReference>
<reference evidence="3" key="2">
    <citation type="submission" date="2013-07" db="EMBL/GenBank/DDBJ databases">
        <authorList>
            <consortium name="The Broad Institute Genome Sequencing Platform"/>
            <person name="Cuomo C."/>
            <person name="Litvintseva A."/>
            <person name="Chen Y."/>
            <person name="Heitman J."/>
            <person name="Sun S."/>
            <person name="Springer D."/>
            <person name="Dromer F."/>
            <person name="Young S.K."/>
            <person name="Zeng Q."/>
            <person name="Gargeya S."/>
            <person name="Fitzgerald M."/>
            <person name="Abouelleil A."/>
            <person name="Alvarado L."/>
            <person name="Berlin A.M."/>
            <person name="Chapman S.B."/>
            <person name="Dewar J."/>
            <person name="Goldberg J."/>
            <person name="Griggs A."/>
            <person name="Gujja S."/>
            <person name="Hansen M."/>
            <person name="Howarth C."/>
            <person name="Imamovic A."/>
            <person name="Larimer J."/>
            <person name="McCowan C."/>
            <person name="Murphy C."/>
            <person name="Pearson M."/>
            <person name="Priest M."/>
            <person name="Roberts A."/>
            <person name="Saif S."/>
            <person name="Shea T."/>
            <person name="Sykes S."/>
            <person name="Wortman J."/>
            <person name="Nusbaum C."/>
            <person name="Birren B."/>
        </authorList>
    </citation>
    <scope>NUCLEOTIDE SEQUENCE</scope>
    <source>
        <strain evidence="3">CBS 10117</strain>
    </source>
</reference>
<evidence type="ECO:0000313" key="2">
    <source>
        <dbReference type="EMBL" id="OBR84581.1"/>
    </source>
</evidence>
<gene>
    <name evidence="2" type="ORF">I303_05440</name>
    <name evidence="3" type="ORF">I303_105115</name>
</gene>
<dbReference type="EMBL" id="CP144535">
    <property type="protein sequence ID" value="WWC62519.1"/>
    <property type="molecule type" value="Genomic_DNA"/>
</dbReference>
<reference evidence="2" key="1">
    <citation type="submission" date="2013-07" db="EMBL/GenBank/DDBJ databases">
        <title>The Genome Sequence of Cryptococcus dejecticola CBS10117.</title>
        <authorList>
            <consortium name="The Broad Institute Genome Sequencing Platform"/>
            <person name="Cuomo C."/>
            <person name="Litvintseva A."/>
            <person name="Chen Y."/>
            <person name="Heitman J."/>
            <person name="Sun S."/>
            <person name="Springer D."/>
            <person name="Dromer F."/>
            <person name="Young S.K."/>
            <person name="Zeng Q."/>
            <person name="Gargeya S."/>
            <person name="Fitzgerald M."/>
            <person name="Abouelleil A."/>
            <person name="Alvarado L."/>
            <person name="Berlin A.M."/>
            <person name="Chapman S.B."/>
            <person name="Dewar J."/>
            <person name="Goldberg J."/>
            <person name="Griggs A."/>
            <person name="Gujja S."/>
            <person name="Hansen M."/>
            <person name="Howarth C."/>
            <person name="Imamovic A."/>
            <person name="Larimer J."/>
            <person name="McCowan C."/>
            <person name="Murphy C."/>
            <person name="Pearson M."/>
            <person name="Priest M."/>
            <person name="Roberts A."/>
            <person name="Saif S."/>
            <person name="Shea T."/>
            <person name="Sykes S."/>
            <person name="Wortman J."/>
            <person name="Nusbaum C."/>
            <person name="Birren B."/>
        </authorList>
    </citation>
    <scope>NUCLEOTIDE SEQUENCE [LARGE SCALE GENOMIC DNA]</scope>
    <source>
        <strain evidence="2">CBS 10117</strain>
    </source>
</reference>
<feature type="compositionally biased region" description="Low complexity" evidence="1">
    <location>
        <begin position="7"/>
        <end position="18"/>
    </location>
</feature>
<dbReference type="GeneID" id="28969139"/>
<dbReference type="Proteomes" id="UP000078595">
    <property type="component" value="Chromosome 6"/>
</dbReference>
<reference evidence="3" key="3">
    <citation type="submission" date="2024-02" db="EMBL/GenBank/DDBJ databases">
        <title>Comparative genomics of Cryptococcus and Kwoniella reveals pathogenesis evolution and contrasting modes of karyotype evolution via chromosome fusion or intercentromeric recombination.</title>
        <authorList>
            <person name="Coelho M.A."/>
            <person name="David-Palma M."/>
            <person name="Shea T."/>
            <person name="Bowers K."/>
            <person name="McGinley-Smith S."/>
            <person name="Mohammad A.W."/>
            <person name="Gnirke A."/>
            <person name="Yurkov A.M."/>
            <person name="Nowrousian M."/>
            <person name="Sun S."/>
            <person name="Cuomo C.A."/>
            <person name="Heitman J."/>
        </authorList>
    </citation>
    <scope>NUCLEOTIDE SEQUENCE</scope>
    <source>
        <strain evidence="3">CBS 10117</strain>
    </source>
</reference>
<dbReference type="VEuPathDB" id="FungiDB:I303_05440"/>
<feature type="region of interest" description="Disordered" evidence="1">
    <location>
        <begin position="1"/>
        <end position="27"/>
    </location>
</feature>
<name>A0A1A6A3F0_9TREE</name>
<sequence length="455" mass="51674">MSIILHPSSPHTSSQSDPSRTEESYSQPLLTLSATSLPEDIILNIRSILISTHQKATAARLMRCSKTFYNIFLPVLNYQTIELRAGTKSQRIFEGLMQTDPAFENAAESSNRISSIYKFSQYPFPTPETHDRKLSSLRQCEELTIHDLPSAKLLLDHQFAVNTEGQSRIIFSNLIRLQLGPDFIFALTSGLFGQELLEYILQLPQVLKPSEICLTFPATSGRIEHSSLSTGCLMDPTSSTYNLYEIDRHQHNIHDTYNSIRSIDEKMLNALLSPQPNNEYQWQPLNRFLTTFQPSNLVLHNVTTQPLPSIPSVNRYTVFFAELGCVFQCKDRNVQFWSDVLLESASLKRANRIMESLDKESIEQGSQHSFIDAELHDCEICKAARRMRMDLDIGDEQDEEGAEGEWRFDERVNVQSGGRVEKLVRGMIRLGYQNDSISEKALGAISFKKRGEVDS</sequence>
<keyword evidence="4" id="KW-1185">Reference proteome</keyword>